<feature type="region of interest" description="Disordered" evidence="1">
    <location>
        <begin position="1"/>
        <end position="49"/>
    </location>
</feature>
<proteinExistence type="predicted"/>
<dbReference type="Proteomes" id="UP000007993">
    <property type="component" value="Unassembled WGS sequence"/>
</dbReference>
<evidence type="ECO:0000313" key="3">
    <source>
        <dbReference type="Proteomes" id="UP000007993"/>
    </source>
</evidence>
<reference evidence="2 3" key="1">
    <citation type="journal article" date="2013" name="Mar. Genomics">
        <title>Expression of sulfatases in Rhodopirellula baltica and the diversity of sulfatases in the genus Rhodopirellula.</title>
        <authorList>
            <person name="Wegner C.E."/>
            <person name="Richter-Heitmann T."/>
            <person name="Klindworth A."/>
            <person name="Klockow C."/>
            <person name="Richter M."/>
            <person name="Achstetter T."/>
            <person name="Glockner F.O."/>
            <person name="Harder J."/>
        </authorList>
    </citation>
    <scope>NUCLEOTIDE SEQUENCE [LARGE SCALE GENOMIC DNA]</scope>
    <source>
        <strain evidence="2 3">SH28</strain>
    </source>
</reference>
<evidence type="ECO:0000313" key="2">
    <source>
        <dbReference type="EMBL" id="EKK00404.1"/>
    </source>
</evidence>
<protein>
    <submittedName>
        <fullName evidence="2">Uncharacterized protein</fullName>
    </submittedName>
</protein>
<evidence type="ECO:0000256" key="1">
    <source>
        <dbReference type="SAM" id="MobiDB-lite"/>
    </source>
</evidence>
<dbReference type="AlphaFoldDB" id="K5DC56"/>
<organism evidence="2 3">
    <name type="scientific">Rhodopirellula baltica SH28</name>
    <dbReference type="NCBI Taxonomy" id="993517"/>
    <lineage>
        <taxon>Bacteria</taxon>
        <taxon>Pseudomonadati</taxon>
        <taxon>Planctomycetota</taxon>
        <taxon>Planctomycetia</taxon>
        <taxon>Pirellulales</taxon>
        <taxon>Pirellulaceae</taxon>
        <taxon>Rhodopirellula</taxon>
    </lineage>
</organism>
<feature type="compositionally biased region" description="Basic and acidic residues" evidence="1">
    <location>
        <begin position="27"/>
        <end position="49"/>
    </location>
</feature>
<comment type="caution">
    <text evidence="2">The sequence shown here is derived from an EMBL/GenBank/DDBJ whole genome shotgun (WGS) entry which is preliminary data.</text>
</comment>
<accession>K5DC56</accession>
<name>K5DC56_RHOBT</name>
<sequence>MHCTGAAVARASKWTIKSRRPVNADVPRIKNDGRSYPHEDRRAPTDTDR</sequence>
<dbReference type="EMBL" id="AMCW01000121">
    <property type="protein sequence ID" value="EKK00404.1"/>
    <property type="molecule type" value="Genomic_DNA"/>
</dbReference>
<gene>
    <name evidence="2" type="ORF">RBSH_04280</name>
</gene>